<dbReference type="EMBL" id="JAPWTK010000017">
    <property type="protein sequence ID" value="KAJ8958418.1"/>
    <property type="molecule type" value="Genomic_DNA"/>
</dbReference>
<dbReference type="AlphaFoldDB" id="A0AAV8Z3E1"/>
<evidence type="ECO:0000313" key="9">
    <source>
        <dbReference type="Proteomes" id="UP001162162"/>
    </source>
</evidence>
<evidence type="ECO:0000256" key="6">
    <source>
        <dbReference type="SAM" id="MobiDB-lite"/>
    </source>
</evidence>
<dbReference type="PANTHER" id="PTHR24379">
    <property type="entry name" value="KRAB AND ZINC FINGER DOMAIN-CONTAINING"/>
    <property type="match status" value="1"/>
</dbReference>
<dbReference type="GO" id="GO:0000981">
    <property type="term" value="F:DNA-binding transcription factor activity, RNA polymerase II-specific"/>
    <property type="evidence" value="ECO:0007669"/>
    <property type="project" value="TreeGrafter"/>
</dbReference>
<dbReference type="GO" id="GO:0005634">
    <property type="term" value="C:nucleus"/>
    <property type="evidence" value="ECO:0007669"/>
    <property type="project" value="TreeGrafter"/>
</dbReference>
<dbReference type="PANTHER" id="PTHR24379:SF127">
    <property type="entry name" value="BLOODY FINGERS-RELATED"/>
    <property type="match status" value="1"/>
</dbReference>
<feature type="domain" description="C2H2-type" evidence="7">
    <location>
        <begin position="571"/>
        <end position="595"/>
    </location>
</feature>
<feature type="domain" description="C2H2-type" evidence="7">
    <location>
        <begin position="602"/>
        <end position="629"/>
    </location>
</feature>
<dbReference type="InterPro" id="IPR013087">
    <property type="entry name" value="Znf_C2H2_type"/>
</dbReference>
<feature type="domain" description="C2H2-type" evidence="7">
    <location>
        <begin position="630"/>
        <end position="657"/>
    </location>
</feature>
<dbReference type="Gene3D" id="3.30.160.60">
    <property type="entry name" value="Classic Zinc Finger"/>
    <property type="match status" value="3"/>
</dbReference>
<feature type="domain" description="C2H2-type" evidence="7">
    <location>
        <begin position="512"/>
        <end position="535"/>
    </location>
</feature>
<dbReference type="Proteomes" id="UP001162162">
    <property type="component" value="Unassembled WGS sequence"/>
</dbReference>
<keyword evidence="3 5" id="KW-0863">Zinc-finger</keyword>
<dbReference type="PROSITE" id="PS50157">
    <property type="entry name" value="ZINC_FINGER_C2H2_2"/>
    <property type="match status" value="7"/>
</dbReference>
<dbReference type="SMART" id="SM00355">
    <property type="entry name" value="ZnF_C2H2"/>
    <property type="match status" value="7"/>
</dbReference>
<dbReference type="InterPro" id="IPR036236">
    <property type="entry name" value="Znf_C2H2_sf"/>
</dbReference>
<dbReference type="Pfam" id="PF12874">
    <property type="entry name" value="zf-met"/>
    <property type="match status" value="1"/>
</dbReference>
<evidence type="ECO:0000256" key="4">
    <source>
        <dbReference type="ARBA" id="ARBA00022833"/>
    </source>
</evidence>
<protein>
    <recommendedName>
        <fullName evidence="7">C2H2-type domain-containing protein</fullName>
    </recommendedName>
</protein>
<dbReference type="GO" id="GO:0000977">
    <property type="term" value="F:RNA polymerase II transcription regulatory region sequence-specific DNA binding"/>
    <property type="evidence" value="ECO:0007669"/>
    <property type="project" value="TreeGrafter"/>
</dbReference>
<proteinExistence type="predicted"/>
<dbReference type="PROSITE" id="PS00028">
    <property type="entry name" value="ZINC_FINGER_C2H2_1"/>
    <property type="match status" value="7"/>
</dbReference>
<comment type="caution">
    <text evidence="8">The sequence shown here is derived from an EMBL/GenBank/DDBJ whole genome shotgun (WGS) entry which is preliminary data.</text>
</comment>
<dbReference type="Pfam" id="PF00096">
    <property type="entry name" value="zf-C2H2"/>
    <property type="match status" value="1"/>
</dbReference>
<name>A0AAV8Z3E1_9CUCU</name>
<feature type="domain" description="C2H2-type" evidence="7">
    <location>
        <begin position="687"/>
        <end position="715"/>
    </location>
</feature>
<feature type="region of interest" description="Disordered" evidence="6">
    <location>
        <begin position="260"/>
        <end position="282"/>
    </location>
</feature>
<keyword evidence="4" id="KW-0862">Zinc</keyword>
<evidence type="ECO:0000313" key="8">
    <source>
        <dbReference type="EMBL" id="KAJ8958418.1"/>
    </source>
</evidence>
<evidence type="ECO:0000259" key="7">
    <source>
        <dbReference type="PROSITE" id="PS50157"/>
    </source>
</evidence>
<dbReference type="GO" id="GO:0008270">
    <property type="term" value="F:zinc ion binding"/>
    <property type="evidence" value="ECO:0007669"/>
    <property type="project" value="UniProtKB-KW"/>
</dbReference>
<evidence type="ECO:0000256" key="1">
    <source>
        <dbReference type="ARBA" id="ARBA00022723"/>
    </source>
</evidence>
<gene>
    <name evidence="8" type="ORF">NQ318_002200</name>
</gene>
<sequence length="732" mass="83096">MTQVMSADDEEVQYVLSDMELILDSGEIKAEGLSDIIYSDGTTAILVNEHGQIVQGETQTVVLQDGDDISQYYINDENGQILVADDQDASVSHSLDGTEVVQYIEDENTMDEPQVIYINEDGFAIQEPDLSEYQITEPQDDVNILPLKTVKLETQIVDLEELMQQQGENDTAIIENLTEENGYQYAVLKDGKLHIQSYNGEIFPLTSTDMVQEEQDMGQESVTNQEILDLSKITGRNLLTGQTVTLHSYMDKLQRKIRHSVTSTTKTSYDEGGYNHKRKKKEGDGLSALLNKRLSLGKTTNVRGISSQLKNGQLVNLEECGIESVNGDGSNDSIELEEPNNDSEVIQEERANEANELSKEISETNCDRKIIIHEKVVSKECFGHISRTLSGLMNMDSVKKKLQCKNIVVKVVEKRYNSSTKKYTKKVSYSSGYMQVEYSFADDGETSENWYFVPYQNSKEAIFGKSMDVDNNDDSKEESQKYSETTNITVMITQDKTNDHVIRVILSRANSNRCSICSREFRGHLQLRVHMTNVHKVVEGAKMCEICGEKFDGLKGLQEHRKEHVQEGELFQCWVEGCGKFFLTAGRLKRHSTVHNAALRPLECSVCLKRCSSESSLKKHLMTHMNVKPFYCETCSKSFSNPWDLNFHKRIHDPCKYYTCDICKRTFSRHSNLLRHVEIHKGAGQLFQCEICGCSYHYMSSLTRHVVQNHIKRTDGELLETSVSNEPDVSQY</sequence>
<dbReference type="FunFam" id="3.30.160.60:FF:000110">
    <property type="entry name" value="Zinc finger protein-like"/>
    <property type="match status" value="1"/>
</dbReference>
<feature type="domain" description="C2H2-type" evidence="7">
    <location>
        <begin position="542"/>
        <end position="569"/>
    </location>
</feature>
<accession>A0AAV8Z3E1</accession>
<organism evidence="8 9">
    <name type="scientific">Aromia moschata</name>
    <dbReference type="NCBI Taxonomy" id="1265417"/>
    <lineage>
        <taxon>Eukaryota</taxon>
        <taxon>Metazoa</taxon>
        <taxon>Ecdysozoa</taxon>
        <taxon>Arthropoda</taxon>
        <taxon>Hexapoda</taxon>
        <taxon>Insecta</taxon>
        <taxon>Pterygota</taxon>
        <taxon>Neoptera</taxon>
        <taxon>Endopterygota</taxon>
        <taxon>Coleoptera</taxon>
        <taxon>Polyphaga</taxon>
        <taxon>Cucujiformia</taxon>
        <taxon>Chrysomeloidea</taxon>
        <taxon>Cerambycidae</taxon>
        <taxon>Cerambycinae</taxon>
        <taxon>Callichromatini</taxon>
        <taxon>Aromia</taxon>
    </lineage>
</organism>
<evidence type="ECO:0000256" key="2">
    <source>
        <dbReference type="ARBA" id="ARBA00022737"/>
    </source>
</evidence>
<keyword evidence="9" id="KW-1185">Reference proteome</keyword>
<reference evidence="8" key="1">
    <citation type="journal article" date="2023" name="Insect Mol. Biol.">
        <title>Genome sequencing provides insights into the evolution of gene families encoding plant cell wall-degrading enzymes in longhorned beetles.</title>
        <authorList>
            <person name="Shin N.R."/>
            <person name="Okamura Y."/>
            <person name="Kirsch R."/>
            <person name="Pauchet Y."/>
        </authorList>
    </citation>
    <scope>NUCLEOTIDE SEQUENCE</scope>
    <source>
        <strain evidence="8">AMC_N1</strain>
    </source>
</reference>
<dbReference type="SUPFAM" id="SSF57667">
    <property type="entry name" value="beta-beta-alpha zinc fingers"/>
    <property type="match status" value="3"/>
</dbReference>
<evidence type="ECO:0000256" key="5">
    <source>
        <dbReference type="PROSITE-ProRule" id="PRU00042"/>
    </source>
</evidence>
<keyword evidence="1" id="KW-0479">Metal-binding</keyword>
<feature type="domain" description="C2H2-type" evidence="7">
    <location>
        <begin position="658"/>
        <end position="685"/>
    </location>
</feature>
<evidence type="ECO:0000256" key="3">
    <source>
        <dbReference type="ARBA" id="ARBA00022771"/>
    </source>
</evidence>
<keyword evidence="2" id="KW-0677">Repeat</keyword>